<reference evidence="2" key="2">
    <citation type="submission" date="2014-07" db="EMBL/GenBank/DDBJ databases">
        <title>Initial genome analysis of the psychrotolerant acidophile Acidithiobacillus ferrivorans CF27: insights into iron and sulfur oxidation pathways and into biofilm formation.</title>
        <authorList>
            <person name="Talla E."/>
            <person name="Hedrich S."/>
            <person name="Mangenot S."/>
            <person name="Ji B."/>
            <person name="Johnson D.B."/>
            <person name="Barbe V."/>
            <person name="Bonnefoy V."/>
        </authorList>
    </citation>
    <scope>NUCLEOTIDE SEQUENCE [LARGE SCALE GENOMIC DNA]</scope>
    <source>
        <strain evidence="2">CF27</strain>
    </source>
</reference>
<reference evidence="3 4" key="3">
    <citation type="submission" date="2017-03" db="EMBL/GenBank/DDBJ databases">
        <authorList>
            <person name="Regsiter A."/>
            <person name="William W."/>
        </authorList>
    </citation>
    <scope>NUCLEOTIDE SEQUENCE [LARGE SCALE GENOMIC DNA]</scope>
    <source>
        <strain evidence="3">PRJEB5721</strain>
    </source>
</reference>
<evidence type="ECO:0000313" key="4">
    <source>
        <dbReference type="Proteomes" id="UP000193925"/>
    </source>
</evidence>
<protein>
    <submittedName>
        <fullName evidence="2">CDP-glucose 4,6-dehydratase</fullName>
        <ecNumber evidence="2">4.2.1.45</ecNumber>
    </submittedName>
</protein>
<feature type="domain" description="NAD(P)-binding" evidence="1">
    <location>
        <begin position="14"/>
        <end position="323"/>
    </location>
</feature>
<organism evidence="2">
    <name type="scientific">Acidithiobacillus ferrivorans</name>
    <dbReference type="NCBI Taxonomy" id="160808"/>
    <lineage>
        <taxon>Bacteria</taxon>
        <taxon>Pseudomonadati</taxon>
        <taxon>Pseudomonadota</taxon>
        <taxon>Acidithiobacillia</taxon>
        <taxon>Acidithiobacillales</taxon>
        <taxon>Acidithiobacillaceae</taxon>
        <taxon>Acidithiobacillus</taxon>
    </lineage>
</organism>
<dbReference type="InterPro" id="IPR036291">
    <property type="entry name" value="NAD(P)-bd_dom_sf"/>
</dbReference>
<dbReference type="InterPro" id="IPR013445">
    <property type="entry name" value="CDP_4_6_deHydtase"/>
</dbReference>
<dbReference type="Proteomes" id="UP000193925">
    <property type="component" value="Chromosome AFERRI"/>
</dbReference>
<dbReference type="InterPro" id="IPR016040">
    <property type="entry name" value="NAD(P)-bd_dom"/>
</dbReference>
<dbReference type="EMBL" id="LT841305">
    <property type="protein sequence ID" value="SMH67638.1"/>
    <property type="molecule type" value="Genomic_DNA"/>
</dbReference>
<evidence type="ECO:0000313" key="2">
    <source>
        <dbReference type="EMBL" id="CDQ11278.1"/>
    </source>
</evidence>
<dbReference type="NCBIfam" id="TIGR02622">
    <property type="entry name" value="CDP_4_6_dhtase"/>
    <property type="match status" value="1"/>
</dbReference>
<dbReference type="Pfam" id="PF16363">
    <property type="entry name" value="GDP_Man_Dehyd"/>
    <property type="match status" value="1"/>
</dbReference>
<dbReference type="GO" id="GO:0047733">
    <property type="term" value="F:CDP-glucose 4,6-dehydratase activity"/>
    <property type="evidence" value="ECO:0007669"/>
    <property type="project" value="UniProtKB-EC"/>
</dbReference>
<dbReference type="Gene3D" id="3.40.50.720">
    <property type="entry name" value="NAD(P)-binding Rossmann-like Domain"/>
    <property type="match status" value="1"/>
</dbReference>
<evidence type="ECO:0000259" key="1">
    <source>
        <dbReference type="Pfam" id="PF16363"/>
    </source>
</evidence>
<dbReference type="AlphaFoldDB" id="A0A060UX00"/>
<reference evidence="2" key="1">
    <citation type="submission" date="2014-03" db="EMBL/GenBank/DDBJ databases">
        <authorList>
            <person name="Genoscope - CEA"/>
        </authorList>
    </citation>
    <scope>NUCLEOTIDE SEQUENCE [LARGE SCALE GENOMIC DNA]</scope>
    <source>
        <strain evidence="2">CF27</strain>
    </source>
</reference>
<gene>
    <name evidence="2" type="primary">rfbG</name>
    <name evidence="3" type="ORF">AFERRI_50840</name>
    <name evidence="2" type="ORF">AFERRI_530173</name>
</gene>
<proteinExistence type="predicted"/>
<dbReference type="EC" id="4.2.1.45" evidence="2"/>
<accession>A0A060UX00</accession>
<sequence length="364" mass="40623">MSTNDFWRGRRVFLTGHTGFKGAWLSLWLQEMGAVVSGFSLDPPTDPSLFHLAHVAEGMHSVTGDIRDPAALMLAMQAAQPEIVFHLAAQSLVRYSYAEPVETYATNVMGTVHFLESVRVTPGVRAAVMVTSDKCYENREWVWGYRENEAMGGHDPYSSSKGCAELVTSAYRRSFFATEPGVALASARAGNVIGGGDWALDRLLPDILRACAANEAVRIRNPHAIRPWQHVLEPLSGYLLLAQRLLQDGQRFASGWNFGPEDQDAQSVSWIVEQVVNQWGDAARWTQDAGEHPHEAHYLKLDCSKAHTELGWQPQWDLRHALNQTISWHKAYLAGEDLRAVCQEQILAYAHSVRKREPIISVIP</sequence>
<dbReference type="EMBL" id="CCCS020000049">
    <property type="protein sequence ID" value="CDQ11278.1"/>
    <property type="molecule type" value="Genomic_DNA"/>
</dbReference>
<evidence type="ECO:0000313" key="3">
    <source>
        <dbReference type="EMBL" id="SMH67638.1"/>
    </source>
</evidence>
<name>A0A060UX00_9PROT</name>
<dbReference type="PANTHER" id="PTHR43000">
    <property type="entry name" value="DTDP-D-GLUCOSE 4,6-DEHYDRATASE-RELATED"/>
    <property type="match status" value="1"/>
</dbReference>
<keyword evidence="4" id="KW-1185">Reference proteome</keyword>
<dbReference type="RefSeq" id="WP_035194221.1">
    <property type="nucleotide sequence ID" value="NZ_CCCS020000049.1"/>
</dbReference>
<dbReference type="Gene3D" id="3.90.25.10">
    <property type="entry name" value="UDP-galactose 4-epimerase, domain 1"/>
    <property type="match status" value="1"/>
</dbReference>
<keyword evidence="2" id="KW-0456">Lyase</keyword>
<dbReference type="CDD" id="cd05252">
    <property type="entry name" value="CDP_GD_SDR_e"/>
    <property type="match status" value="1"/>
</dbReference>
<dbReference type="SUPFAM" id="SSF51735">
    <property type="entry name" value="NAD(P)-binding Rossmann-fold domains"/>
    <property type="match status" value="1"/>
</dbReference>